<feature type="compositionally biased region" description="Polar residues" evidence="1">
    <location>
        <begin position="41"/>
        <end position="53"/>
    </location>
</feature>
<feature type="region of interest" description="Disordered" evidence="1">
    <location>
        <begin position="525"/>
        <end position="561"/>
    </location>
</feature>
<name>A0A4S4LDT0_9AGAM</name>
<dbReference type="Proteomes" id="UP000308199">
    <property type="component" value="Unassembled WGS sequence"/>
</dbReference>
<evidence type="ECO:0000313" key="2">
    <source>
        <dbReference type="EMBL" id="THH09805.1"/>
    </source>
</evidence>
<feature type="region of interest" description="Disordered" evidence="1">
    <location>
        <begin position="114"/>
        <end position="500"/>
    </location>
</feature>
<protein>
    <submittedName>
        <fullName evidence="2">Uncharacterized protein</fullName>
    </submittedName>
</protein>
<feature type="compositionally biased region" description="Basic and acidic residues" evidence="1">
    <location>
        <begin position="346"/>
        <end position="356"/>
    </location>
</feature>
<feature type="compositionally biased region" description="Polar residues" evidence="1">
    <location>
        <begin position="293"/>
        <end position="307"/>
    </location>
</feature>
<keyword evidence="3" id="KW-1185">Reference proteome</keyword>
<feature type="region of interest" description="Disordered" evidence="1">
    <location>
        <begin position="693"/>
        <end position="734"/>
    </location>
</feature>
<feature type="region of interest" description="Disordered" evidence="1">
    <location>
        <begin position="853"/>
        <end position="928"/>
    </location>
</feature>
<feature type="compositionally biased region" description="Basic residues" evidence="1">
    <location>
        <begin position="704"/>
        <end position="715"/>
    </location>
</feature>
<dbReference type="OrthoDB" id="2562444at2759"/>
<dbReference type="AlphaFoldDB" id="A0A4S4LDT0"/>
<evidence type="ECO:0000256" key="1">
    <source>
        <dbReference type="SAM" id="MobiDB-lite"/>
    </source>
</evidence>
<feature type="compositionally biased region" description="Pro residues" evidence="1">
    <location>
        <begin position="889"/>
        <end position="898"/>
    </location>
</feature>
<feature type="compositionally biased region" description="Low complexity" evidence="1">
    <location>
        <begin position="424"/>
        <end position="442"/>
    </location>
</feature>
<organism evidence="2 3">
    <name type="scientific">Phellinidium pouzarii</name>
    <dbReference type="NCBI Taxonomy" id="167371"/>
    <lineage>
        <taxon>Eukaryota</taxon>
        <taxon>Fungi</taxon>
        <taxon>Dikarya</taxon>
        <taxon>Basidiomycota</taxon>
        <taxon>Agaricomycotina</taxon>
        <taxon>Agaricomycetes</taxon>
        <taxon>Hymenochaetales</taxon>
        <taxon>Hymenochaetaceae</taxon>
        <taxon>Phellinidium</taxon>
    </lineage>
</organism>
<gene>
    <name evidence="2" type="ORF">EW145_g1763</name>
</gene>
<feature type="region of interest" description="Disordered" evidence="1">
    <location>
        <begin position="34"/>
        <end position="69"/>
    </location>
</feature>
<feature type="compositionally biased region" description="Basic and acidic residues" evidence="1">
    <location>
        <begin position="126"/>
        <end position="142"/>
    </location>
</feature>
<feature type="compositionally biased region" description="Low complexity" evidence="1">
    <location>
        <begin position="245"/>
        <end position="259"/>
    </location>
</feature>
<feature type="compositionally biased region" description="Polar residues" evidence="1">
    <location>
        <begin position="482"/>
        <end position="500"/>
    </location>
</feature>
<evidence type="ECO:0000313" key="3">
    <source>
        <dbReference type="Proteomes" id="UP000308199"/>
    </source>
</evidence>
<feature type="compositionally biased region" description="Polar residues" evidence="1">
    <location>
        <begin position="903"/>
        <end position="919"/>
    </location>
</feature>
<dbReference type="EMBL" id="SGPK01000052">
    <property type="protein sequence ID" value="THH09805.1"/>
    <property type="molecule type" value="Genomic_DNA"/>
</dbReference>
<proteinExistence type="predicted"/>
<feature type="compositionally biased region" description="Basic and acidic residues" evidence="1">
    <location>
        <begin position="308"/>
        <end position="327"/>
    </location>
</feature>
<reference evidence="2 3" key="1">
    <citation type="submission" date="2019-02" db="EMBL/GenBank/DDBJ databases">
        <title>Genome sequencing of the rare red list fungi Phellinidium pouzarii.</title>
        <authorList>
            <person name="Buettner E."/>
            <person name="Kellner H."/>
        </authorList>
    </citation>
    <scope>NUCLEOTIDE SEQUENCE [LARGE SCALE GENOMIC DNA]</scope>
    <source>
        <strain evidence="2 3">DSM 108285</strain>
    </source>
</reference>
<comment type="caution">
    <text evidence="2">The sequence shown here is derived from an EMBL/GenBank/DDBJ whole genome shotgun (WGS) entry which is preliminary data.</text>
</comment>
<sequence>MSGSSEVLTPILLRSSTPAPSEKVLLYLEGIARSGGASPVRDSTISDSGPSTESSHHKLYPNDPHFSKLNSLAHPQAHRLSSLSQSYHVGDNDLDELNNSAMSFEKIEREEISSNIQEGLRSQVARSERSSPRHEYQEREPGPEDGPGPKYESFGSSFGNLGPPRESFFGPPSNPPAWMADGTPSRAANVALPPESEWMSPRTQAKSAPWGQHMLKPTSKAAMMSPREADYNINVEPPSDPSRYSSKAPSRAPSQSPSQHSRRSSGTTKHSEVPPPAQAQQHGGITVSIGPDGSTTISIPRATSSKTPPEKAPTEKAHTEYADDARSKARSRVGSERPTASVAGSRRLDVDAEDRASLVSPEIQARSLKSPSKSGQRAASKAPSRASQMSPLDAYRPLNEFQPFSAPLPPDYGAPPQKAPSMKAASSRAPSQRPAASQRAPSELGTIPNEFTGDGGYHRAERPRKGSVYGNGSEVSGYGVDEQTNGYTNGRPSGANSASGYTLQQRTPMLNSHSRMTSLEARAGRMRALSPVPSQPNTLRTNADDSLITPTQSRPASPEELNDYETEIVQGVLSARTPRTSIAPSLLAEELKRTQYHDEDLCILLHAADSDMHHEIVRKALRKAVAARIKKLGLKNDRESIKQYRKKFHDHDPSWHATHGPSYDPNDPPAWAKEMMEQLLSMEDRVAALGPQLESLKKSDSSRTRTHSHSYHGHRQPMTETQDDYDRTPRTQTIPIGTQMTGTMADESMYRHPETEYTVPGESMGPATIPGSMHHHDGSARDLAATDRDEFEDEETQGPNMHAYTDRTTLDGDYLAHKRGDLFSLSGRGDSPGQQVLEEELYRLRVKEQSRSAAMTHQSWVLAEESVGGDQEPRADSEIPDIDEEHPPDSSPPLPPIPDSQVVVETQSQSHGGQVWQQSEYHEHPPTPPWQRIHQRLLNWAIVWPMTELDSALNSTLRGNQVDEVSLSIWSTQMYKRYVRQQLTEVPPGRVDRLFVPPNMADAINNAVFHGRHGDACGMLRDLWTPFGLEGMPRIIVVLCKHRSDPNHWVAHKFSLPDGTLTTYDTYPEKCLPDGRPLGWWFAIRIAWPGAMYPSPDHLMQKMVRLHRPMQLDIDNSVAAAGIWRNLLMGSRAERPVDLERLRDLINTEVKNLRQRKEQGKLSVAAAIRQNWNWDDMAA</sequence>
<accession>A0A4S4LDT0</accession>
<feature type="compositionally biased region" description="Polar residues" evidence="1">
    <location>
        <begin position="367"/>
        <end position="377"/>
    </location>
</feature>